<dbReference type="EMBL" id="SSND01000001">
    <property type="protein sequence ID" value="THD84306.1"/>
    <property type="molecule type" value="Genomic_DNA"/>
</dbReference>
<dbReference type="CDD" id="cd02440">
    <property type="entry name" value="AdoMet_MTases"/>
    <property type="match status" value="1"/>
</dbReference>
<organism evidence="1 2">
    <name type="scientific">Aliigemmobacter aestuarii</name>
    <dbReference type="NCBI Taxonomy" id="1445661"/>
    <lineage>
        <taxon>Bacteria</taxon>
        <taxon>Pseudomonadati</taxon>
        <taxon>Pseudomonadota</taxon>
        <taxon>Alphaproteobacteria</taxon>
        <taxon>Rhodobacterales</taxon>
        <taxon>Paracoccaceae</taxon>
        <taxon>Aliigemmobacter</taxon>
    </lineage>
</organism>
<dbReference type="RefSeq" id="WP_136392687.1">
    <property type="nucleotide sequence ID" value="NZ_SSND01000001.1"/>
</dbReference>
<reference evidence="1 2" key="1">
    <citation type="submission" date="2019-04" db="EMBL/GenBank/DDBJ databases">
        <title>Draft genome sequence of Gemmobacter aestuarii sp. nov.</title>
        <authorList>
            <person name="Hameed A."/>
            <person name="Lin S.-Y."/>
            <person name="Shahina M."/>
            <person name="Lai W.-A."/>
            <person name="Young C.-C."/>
        </authorList>
    </citation>
    <scope>NUCLEOTIDE SEQUENCE [LARGE SCALE GENOMIC DNA]</scope>
    <source>
        <strain evidence="1 2">CC-PW-75</strain>
    </source>
</reference>
<evidence type="ECO:0000313" key="1">
    <source>
        <dbReference type="EMBL" id="THD84306.1"/>
    </source>
</evidence>
<dbReference type="Gene3D" id="3.40.50.150">
    <property type="entry name" value="Vaccinia Virus protein VP39"/>
    <property type="match status" value="1"/>
</dbReference>
<comment type="caution">
    <text evidence="1">The sequence shown here is derived from an EMBL/GenBank/DDBJ whole genome shotgun (WGS) entry which is preliminary data.</text>
</comment>
<gene>
    <name evidence="1" type="ORF">E7811_00700</name>
</gene>
<accession>A0A4S3MPA8</accession>
<keyword evidence="2" id="KW-1185">Reference proteome</keyword>
<sequence>MSSRKPTPLTVRVTEDLQRMLEGDPSHDRLVAALRHLAKWRSHLVSETLTKMSGDTVLSGPFKGMKYGVRASEGTRSARLIGCYEASLADVVETIIARAYPLVIDIGSAEGYYAVGLARRMPEARVLARDDNPFAQSLCRKLAEQNGVADRIEIGGRMEAADFAICTTARSVIVCDIEGAEEDLLDPAQAPGLLAADILVEVHEGMKPGLLEKIARRFRPTHALRRIERRIDDSGLPDWMHQLSDMDRLLAVWEWRAGPTPWLWMERK</sequence>
<name>A0A4S3MPA8_9RHOB</name>
<dbReference type="SUPFAM" id="SSF53335">
    <property type="entry name" value="S-adenosyl-L-methionine-dependent methyltransferases"/>
    <property type="match status" value="2"/>
</dbReference>
<proteinExistence type="predicted"/>
<dbReference type="Proteomes" id="UP000309450">
    <property type="component" value="Unassembled WGS sequence"/>
</dbReference>
<dbReference type="OrthoDB" id="7343073at2"/>
<protein>
    <recommendedName>
        <fullName evidence="3">FkbM family methyltransferase</fullName>
    </recommendedName>
</protein>
<evidence type="ECO:0008006" key="3">
    <source>
        <dbReference type="Google" id="ProtNLM"/>
    </source>
</evidence>
<dbReference type="InterPro" id="IPR029063">
    <property type="entry name" value="SAM-dependent_MTases_sf"/>
</dbReference>
<evidence type="ECO:0000313" key="2">
    <source>
        <dbReference type="Proteomes" id="UP000309450"/>
    </source>
</evidence>
<dbReference type="AlphaFoldDB" id="A0A4S3MPA8"/>